<dbReference type="SUPFAM" id="SSF51905">
    <property type="entry name" value="FAD/NAD(P)-binding domain"/>
    <property type="match status" value="1"/>
</dbReference>
<feature type="compositionally biased region" description="Pro residues" evidence="1">
    <location>
        <begin position="491"/>
        <end position="511"/>
    </location>
</feature>
<dbReference type="Gene3D" id="3.50.50.60">
    <property type="entry name" value="FAD/NAD(P)-binding domain"/>
    <property type="match status" value="1"/>
</dbReference>
<evidence type="ECO:0000313" key="3">
    <source>
        <dbReference type="EMBL" id="RDB23377.1"/>
    </source>
</evidence>
<feature type="compositionally biased region" description="Low complexity" evidence="1">
    <location>
        <begin position="176"/>
        <end position="185"/>
    </location>
</feature>
<feature type="region of interest" description="Disordered" evidence="1">
    <location>
        <begin position="173"/>
        <end position="194"/>
    </location>
</feature>
<dbReference type="InterPro" id="IPR050464">
    <property type="entry name" value="Zeta_carotene_desat/Oxidored"/>
</dbReference>
<dbReference type="PANTHER" id="PTHR42923">
    <property type="entry name" value="PROTOPORPHYRINOGEN OXIDASE"/>
    <property type="match status" value="1"/>
</dbReference>
<evidence type="ECO:0000313" key="4">
    <source>
        <dbReference type="Proteomes" id="UP000076154"/>
    </source>
</evidence>
<dbReference type="GO" id="GO:0005743">
    <property type="term" value="C:mitochondrial inner membrane"/>
    <property type="evidence" value="ECO:0007669"/>
    <property type="project" value="TreeGrafter"/>
</dbReference>
<gene>
    <name evidence="3" type="primary">PPOX</name>
    <name evidence="3" type="ORF">Hypma_008912</name>
</gene>
<dbReference type="STRING" id="39966.A0A369JS44"/>
<dbReference type="OrthoDB" id="438553at2759"/>
<dbReference type="SUPFAM" id="SSF54373">
    <property type="entry name" value="FAD-linked reductases, C-terminal domain"/>
    <property type="match status" value="1"/>
</dbReference>
<protein>
    <submittedName>
        <fullName evidence="3">Protoporphyrinogen oxidase</fullName>
    </submittedName>
</protein>
<dbReference type="EMBL" id="LUEZ02000046">
    <property type="protein sequence ID" value="RDB23377.1"/>
    <property type="molecule type" value="Genomic_DNA"/>
</dbReference>
<dbReference type="AlphaFoldDB" id="A0A369JS44"/>
<dbReference type="InterPro" id="IPR036188">
    <property type="entry name" value="FAD/NAD-bd_sf"/>
</dbReference>
<dbReference type="InterPro" id="IPR002937">
    <property type="entry name" value="Amino_oxidase"/>
</dbReference>
<accession>A0A369JS44</accession>
<dbReference type="Proteomes" id="UP000076154">
    <property type="component" value="Unassembled WGS sequence"/>
</dbReference>
<name>A0A369JS44_HYPMA</name>
<feature type="region of interest" description="Disordered" evidence="1">
    <location>
        <begin position="491"/>
        <end position="515"/>
    </location>
</feature>
<dbReference type="PANTHER" id="PTHR42923:SF3">
    <property type="entry name" value="PROTOPORPHYRINOGEN OXIDASE"/>
    <property type="match status" value="1"/>
</dbReference>
<keyword evidence="4" id="KW-1185">Reference proteome</keyword>
<dbReference type="FunCoup" id="A0A369JS44">
    <property type="interactions" value="226"/>
</dbReference>
<dbReference type="Pfam" id="PF01593">
    <property type="entry name" value="Amino_oxidase"/>
    <property type="match status" value="1"/>
</dbReference>
<feature type="domain" description="Amine oxidase" evidence="2">
    <location>
        <begin position="13"/>
        <end position="413"/>
    </location>
</feature>
<dbReference type="GO" id="GO:0004729">
    <property type="term" value="F:oxygen-dependent protoporphyrinogen oxidase activity"/>
    <property type="evidence" value="ECO:0007669"/>
    <property type="project" value="TreeGrafter"/>
</dbReference>
<proteinExistence type="predicted"/>
<evidence type="ECO:0000256" key="1">
    <source>
        <dbReference type="SAM" id="MobiDB-lite"/>
    </source>
</evidence>
<evidence type="ECO:0000259" key="2">
    <source>
        <dbReference type="Pfam" id="PF01593"/>
    </source>
</evidence>
<reference evidence="3" key="1">
    <citation type="submission" date="2018-04" db="EMBL/GenBank/DDBJ databases">
        <title>Whole genome sequencing of Hypsizygus marmoreus.</title>
        <authorList>
            <person name="Choi I.-G."/>
            <person name="Min B."/>
            <person name="Kim J.-G."/>
            <person name="Kim S."/>
            <person name="Oh Y.-L."/>
            <person name="Kong W.-S."/>
            <person name="Park H."/>
            <person name="Jeong J."/>
            <person name="Song E.-S."/>
        </authorList>
    </citation>
    <scope>NUCLEOTIDE SEQUENCE [LARGE SCALE GENOMIC DNA]</scope>
    <source>
        <strain evidence="3">51987-8</strain>
    </source>
</reference>
<dbReference type="InParanoid" id="A0A369JS44"/>
<organism evidence="3 4">
    <name type="scientific">Hypsizygus marmoreus</name>
    <name type="common">White beech mushroom</name>
    <name type="synonym">Agaricus marmoreus</name>
    <dbReference type="NCBI Taxonomy" id="39966"/>
    <lineage>
        <taxon>Eukaryota</taxon>
        <taxon>Fungi</taxon>
        <taxon>Dikarya</taxon>
        <taxon>Basidiomycota</taxon>
        <taxon>Agaricomycotina</taxon>
        <taxon>Agaricomycetes</taxon>
        <taxon>Agaricomycetidae</taxon>
        <taxon>Agaricales</taxon>
        <taxon>Tricholomatineae</taxon>
        <taxon>Lyophyllaceae</taxon>
        <taxon>Hypsizygus</taxon>
    </lineage>
</organism>
<comment type="caution">
    <text evidence="3">The sequence shown here is derived from an EMBL/GenBank/DDBJ whole genome shotgun (WGS) entry which is preliminary data.</text>
</comment>
<sequence length="608" mass="65277">MPPRHIAILGGGLTGLASAFHLARRFPHARITLVEKQGRLGGWVRSERVEVGVDVPFRGRLEGKGKEKEGKGNGCGRGKATLVLEAGPRTLRPTANSVLELINLLDLRSEVIVTPKSSDAAKSRFIYLGEEQGRGEEGLTRIPTTLTQLLTSPLRPLLLTSILREFFRGGNRPYPSTSSSSSSSSNKHTPSDTQHENLKIYQDESFDAFLARRFGPAFARVLGSALVHGVYAADARKLSVRAAFPALWDAEERGWGSVGRGVLRGLVPWGKGKGKGKGAGGDKGKEKEKEKEYELGSIPELMPGAAVFSFRGGMQTLTDALERAVSGSANVDVLKGEEVRRVEVREDGELFITTRTRTLTPTHILSTLPLPTLHRLLPQSQSPPSQSTPTIPHLLANPSSTVTLVNLVFPAPPSQIHPPGFGYLVPRPQGGYPREKGVKEKEKGDLGILGVVFDSCSLGAQDSYSYSEDGGEGGEAGLTKMTVMLGGPYLSPLPSPSVSPSSPTKPLPPPPSEEEINIHIPTLLTHIQTHLGRTRAHPLPEPVYVKIWHHVGCIPTLTPGHGGRMAEMRGVLRGERWEGRMEVVGAGVGGVSVGDCVEAGRRAGEGWS</sequence>